<dbReference type="Pfam" id="PF00589">
    <property type="entry name" value="Phage_integrase"/>
    <property type="match status" value="1"/>
</dbReference>
<dbReference type="InterPro" id="IPR002104">
    <property type="entry name" value="Integrase_catalytic"/>
</dbReference>
<protein>
    <submittedName>
        <fullName evidence="4">Integrase/recombinase</fullName>
    </submittedName>
</protein>
<dbReference type="InterPro" id="IPR050090">
    <property type="entry name" value="Tyrosine_recombinase_XerCD"/>
</dbReference>
<sequence length="154" mass="17447">MRDVDLEENAFIILDTKFHKNRLVPFSTTVAEALKEYLEKIQEKSADAFIFPSSSSRSKSGRYGNSWIHAQFRQILRIAKIPYNGSGNGPRPHDIRHTFAVHCLNNWVLSGEDITAALPVLSRYLGHNGLSGTQKYLQLTAQMYPDIVTNLELQ</sequence>
<keyword evidence="1" id="KW-0238">DNA-binding</keyword>
<dbReference type="GO" id="GO:0015074">
    <property type="term" value="P:DNA integration"/>
    <property type="evidence" value="ECO:0007669"/>
    <property type="project" value="InterPro"/>
</dbReference>
<evidence type="ECO:0000259" key="3">
    <source>
        <dbReference type="PROSITE" id="PS51898"/>
    </source>
</evidence>
<evidence type="ECO:0000313" key="4">
    <source>
        <dbReference type="EMBL" id="EKC50502.1"/>
    </source>
</evidence>
<keyword evidence="2" id="KW-0233">DNA recombination</keyword>
<proteinExistence type="predicted"/>
<name>K1RPJ7_9ZZZZ</name>
<dbReference type="AlphaFoldDB" id="K1RPJ7"/>
<gene>
    <name evidence="4" type="ORF">LEA_17852</name>
</gene>
<dbReference type="SUPFAM" id="SSF56349">
    <property type="entry name" value="DNA breaking-rejoining enzymes"/>
    <property type="match status" value="1"/>
</dbReference>
<feature type="domain" description="Tyr recombinase" evidence="3">
    <location>
        <begin position="1"/>
        <end position="154"/>
    </location>
</feature>
<dbReference type="InterPro" id="IPR013762">
    <property type="entry name" value="Integrase-like_cat_sf"/>
</dbReference>
<dbReference type="GO" id="GO:0006310">
    <property type="term" value="P:DNA recombination"/>
    <property type="evidence" value="ECO:0007669"/>
    <property type="project" value="UniProtKB-KW"/>
</dbReference>
<reference evidence="4" key="1">
    <citation type="journal article" date="2013" name="Environ. Microbiol.">
        <title>Microbiota from the distal guts of lean and obese adolescents exhibit partial functional redundancy besides clear differences in community structure.</title>
        <authorList>
            <person name="Ferrer M."/>
            <person name="Ruiz A."/>
            <person name="Lanza F."/>
            <person name="Haange S.B."/>
            <person name="Oberbach A."/>
            <person name="Till H."/>
            <person name="Bargiela R."/>
            <person name="Campoy C."/>
            <person name="Segura M.T."/>
            <person name="Richter M."/>
            <person name="von Bergen M."/>
            <person name="Seifert J."/>
            <person name="Suarez A."/>
        </authorList>
    </citation>
    <scope>NUCLEOTIDE SEQUENCE</scope>
</reference>
<evidence type="ECO:0000256" key="2">
    <source>
        <dbReference type="ARBA" id="ARBA00023172"/>
    </source>
</evidence>
<dbReference type="GO" id="GO:0003677">
    <property type="term" value="F:DNA binding"/>
    <property type="evidence" value="ECO:0007669"/>
    <property type="project" value="UniProtKB-KW"/>
</dbReference>
<dbReference type="PANTHER" id="PTHR30349:SF41">
    <property type="entry name" value="INTEGRASE_RECOMBINASE PROTEIN MJ0367-RELATED"/>
    <property type="match status" value="1"/>
</dbReference>
<dbReference type="PANTHER" id="PTHR30349">
    <property type="entry name" value="PHAGE INTEGRASE-RELATED"/>
    <property type="match status" value="1"/>
</dbReference>
<dbReference type="InterPro" id="IPR011010">
    <property type="entry name" value="DNA_brk_join_enz"/>
</dbReference>
<dbReference type="Gene3D" id="1.10.443.10">
    <property type="entry name" value="Intergrase catalytic core"/>
    <property type="match status" value="1"/>
</dbReference>
<feature type="non-terminal residue" evidence="4">
    <location>
        <position position="154"/>
    </location>
</feature>
<organism evidence="4">
    <name type="scientific">human gut metagenome</name>
    <dbReference type="NCBI Taxonomy" id="408170"/>
    <lineage>
        <taxon>unclassified sequences</taxon>
        <taxon>metagenomes</taxon>
        <taxon>organismal metagenomes</taxon>
    </lineage>
</organism>
<comment type="caution">
    <text evidence="4">The sequence shown here is derived from an EMBL/GenBank/DDBJ whole genome shotgun (WGS) entry which is preliminary data.</text>
</comment>
<dbReference type="EMBL" id="AJWY01012234">
    <property type="protein sequence ID" value="EKC50502.1"/>
    <property type="molecule type" value="Genomic_DNA"/>
</dbReference>
<accession>K1RPJ7</accession>
<dbReference type="PROSITE" id="PS51898">
    <property type="entry name" value="TYR_RECOMBINASE"/>
    <property type="match status" value="1"/>
</dbReference>
<evidence type="ECO:0000256" key="1">
    <source>
        <dbReference type="ARBA" id="ARBA00023125"/>
    </source>
</evidence>